<sequence length="217" mass="23346">MARIVFDLDGTLIDSAPDIREVANGLLAEAGAAPLTLGETRQFIGNGAATLVERMRQARGLPESEQDRMLATFVERYDAAVTLTLPYPGVEDALDALVGAGHSLGICTNKPIRPCRAVLKHLRLNGYFDTIWGGDSLATRKPDPAPLNAAFDALGGGHRVYVGDSEVDAETAQRAGVPFLFFTEGYRKTEVASIPHSFAFDDFAKLPRLVQQAFGEA</sequence>
<dbReference type="GO" id="GO:0005975">
    <property type="term" value="P:carbohydrate metabolic process"/>
    <property type="evidence" value="ECO:0007669"/>
    <property type="project" value="InterPro"/>
</dbReference>
<dbReference type="Proteomes" id="UP000002931">
    <property type="component" value="Unassembled WGS sequence"/>
</dbReference>
<dbReference type="PANTHER" id="PTHR43434:SF1">
    <property type="entry name" value="PHOSPHOGLYCOLATE PHOSPHATASE"/>
    <property type="match status" value="1"/>
</dbReference>
<dbReference type="InterPro" id="IPR036412">
    <property type="entry name" value="HAD-like_sf"/>
</dbReference>
<evidence type="ECO:0000256" key="4">
    <source>
        <dbReference type="ARBA" id="ARBA00006171"/>
    </source>
</evidence>
<dbReference type="HAMAP" id="MF_00495">
    <property type="entry name" value="GPH_hydrolase_bact"/>
    <property type="match status" value="1"/>
</dbReference>
<dbReference type="EC" id="3.1.3.18" evidence="5 10"/>
<dbReference type="PANTHER" id="PTHR43434">
    <property type="entry name" value="PHOSPHOGLYCOLATE PHOSPHATASE"/>
    <property type="match status" value="1"/>
</dbReference>
<dbReference type="SFLD" id="SFLDS00003">
    <property type="entry name" value="Haloacid_Dehalogenase"/>
    <property type="match status" value="1"/>
</dbReference>
<dbReference type="EMBL" id="AAMT01000002">
    <property type="protein sequence ID" value="EAQ14259.1"/>
    <property type="molecule type" value="Genomic_DNA"/>
</dbReference>
<dbReference type="GO" id="GO:0046295">
    <property type="term" value="P:glycolate biosynthetic process"/>
    <property type="evidence" value="ECO:0007669"/>
    <property type="project" value="UniProtKB-UniRule"/>
</dbReference>
<dbReference type="InterPro" id="IPR037512">
    <property type="entry name" value="PGPase_prok"/>
</dbReference>
<dbReference type="OrthoDB" id="9793014at2"/>
<feature type="binding site" evidence="10">
    <location>
        <position position="9"/>
    </location>
    <ligand>
        <name>Mg(2+)</name>
        <dbReference type="ChEBI" id="CHEBI:18420"/>
    </ligand>
</feature>
<dbReference type="GO" id="GO:0006281">
    <property type="term" value="P:DNA repair"/>
    <property type="evidence" value="ECO:0007669"/>
    <property type="project" value="TreeGrafter"/>
</dbReference>
<accession>A3VBC6</accession>
<dbReference type="RefSeq" id="WP_008333557.1">
    <property type="nucleotide sequence ID" value="NZ_CH902578.1"/>
</dbReference>
<dbReference type="PRINTS" id="PR00413">
    <property type="entry name" value="HADHALOGNASE"/>
</dbReference>
<evidence type="ECO:0000256" key="7">
    <source>
        <dbReference type="ARBA" id="ARBA00022801"/>
    </source>
</evidence>
<evidence type="ECO:0000313" key="12">
    <source>
        <dbReference type="Proteomes" id="UP000002931"/>
    </source>
</evidence>
<comment type="caution">
    <text evidence="11">The sequence shown here is derived from an EMBL/GenBank/DDBJ whole genome shotgun (WGS) entry which is preliminary data.</text>
</comment>
<dbReference type="UniPathway" id="UPA00865">
    <property type="reaction ID" value="UER00834"/>
</dbReference>
<comment type="cofactor">
    <cofactor evidence="2 10">
        <name>Mg(2+)</name>
        <dbReference type="ChEBI" id="CHEBI:18420"/>
    </cofactor>
</comment>
<comment type="function">
    <text evidence="10">Specifically catalyzes the dephosphorylation of 2-phosphoglycolate. Is involved in the dissimilation of the intracellular 2-phosphoglycolate formed during the DNA repair of 3'-phosphoglycolate ends, a major class of DNA lesions induced by oxidative stress.</text>
</comment>
<feature type="binding site" evidence="10">
    <location>
        <position position="164"/>
    </location>
    <ligand>
        <name>Mg(2+)</name>
        <dbReference type="ChEBI" id="CHEBI:18420"/>
    </ligand>
</feature>
<dbReference type="GO" id="GO:0046872">
    <property type="term" value="F:metal ion binding"/>
    <property type="evidence" value="ECO:0007669"/>
    <property type="project" value="UniProtKB-KW"/>
</dbReference>
<comment type="pathway">
    <text evidence="3 10">Organic acid metabolism; glycolate biosynthesis; glycolate from 2-phosphoglycolate: step 1/1.</text>
</comment>
<dbReference type="InterPro" id="IPR006439">
    <property type="entry name" value="HAD-SF_hydro_IA"/>
</dbReference>
<dbReference type="eggNOG" id="COG0546">
    <property type="taxonomic scope" value="Bacteria"/>
</dbReference>
<dbReference type="SUPFAM" id="SSF56784">
    <property type="entry name" value="HAD-like"/>
    <property type="match status" value="1"/>
</dbReference>
<comment type="catalytic activity">
    <reaction evidence="1 10">
        <text>2-phosphoglycolate + H2O = glycolate + phosphate</text>
        <dbReference type="Rhea" id="RHEA:14369"/>
        <dbReference type="ChEBI" id="CHEBI:15377"/>
        <dbReference type="ChEBI" id="CHEBI:29805"/>
        <dbReference type="ChEBI" id="CHEBI:43474"/>
        <dbReference type="ChEBI" id="CHEBI:58033"/>
        <dbReference type="EC" id="3.1.3.18"/>
    </reaction>
</comment>
<dbReference type="GO" id="GO:0005829">
    <property type="term" value="C:cytosol"/>
    <property type="evidence" value="ECO:0007669"/>
    <property type="project" value="TreeGrafter"/>
</dbReference>
<dbReference type="NCBIfam" id="TIGR01449">
    <property type="entry name" value="PGP_bact"/>
    <property type="match status" value="1"/>
</dbReference>
<dbReference type="InterPro" id="IPR023214">
    <property type="entry name" value="HAD_sf"/>
</dbReference>
<evidence type="ECO:0000256" key="5">
    <source>
        <dbReference type="ARBA" id="ARBA00013078"/>
    </source>
</evidence>
<dbReference type="SFLD" id="SFLDG01129">
    <property type="entry name" value="C1.5:_HAD__Beta-PGM__Phosphata"/>
    <property type="match status" value="1"/>
</dbReference>
<dbReference type="GO" id="GO:0008967">
    <property type="term" value="F:phosphoglycolate phosphatase activity"/>
    <property type="evidence" value="ECO:0007669"/>
    <property type="project" value="UniProtKB-UniRule"/>
</dbReference>
<dbReference type="Gene3D" id="3.40.50.1000">
    <property type="entry name" value="HAD superfamily/HAD-like"/>
    <property type="match status" value="1"/>
</dbReference>
<evidence type="ECO:0000256" key="2">
    <source>
        <dbReference type="ARBA" id="ARBA00001946"/>
    </source>
</evidence>
<reference evidence="11 12" key="1">
    <citation type="journal article" date="2010" name="J. Bacteriol.">
        <title>Genome sequences of Pelagibaca bermudensis HTCC2601T and Maritimibacter alkaliphilus HTCC2654T, the type strains of two marine Roseobacter genera.</title>
        <authorList>
            <person name="Thrash J.C."/>
            <person name="Cho J.C."/>
            <person name="Ferriera S."/>
            <person name="Johnson J."/>
            <person name="Vergin K.L."/>
            <person name="Giovannoni S.J."/>
        </authorList>
    </citation>
    <scope>NUCLEOTIDE SEQUENCE [LARGE SCALE GENOMIC DNA]</scope>
    <source>
        <strain evidence="11 12">HTCC2654</strain>
    </source>
</reference>
<dbReference type="STRING" id="314271.RB2654_16356"/>
<evidence type="ECO:0000256" key="9">
    <source>
        <dbReference type="ARBA" id="ARBA00023277"/>
    </source>
</evidence>
<dbReference type="Gene3D" id="1.10.150.240">
    <property type="entry name" value="Putative phosphatase, domain 2"/>
    <property type="match status" value="1"/>
</dbReference>
<evidence type="ECO:0000256" key="10">
    <source>
        <dbReference type="HAMAP-Rule" id="MF_00495"/>
    </source>
</evidence>
<dbReference type="HOGENOM" id="CLU_045011_19_1_5"/>
<dbReference type="NCBIfam" id="TIGR01549">
    <property type="entry name" value="HAD-SF-IA-v1"/>
    <property type="match status" value="1"/>
</dbReference>
<dbReference type="InterPro" id="IPR050155">
    <property type="entry name" value="HAD-like_hydrolase_sf"/>
</dbReference>
<keyword evidence="6 10" id="KW-0479">Metal-binding</keyword>
<dbReference type="InterPro" id="IPR041492">
    <property type="entry name" value="HAD_2"/>
</dbReference>
<keyword evidence="9 10" id="KW-0119">Carbohydrate metabolism</keyword>
<keyword evidence="7 10" id="KW-0378">Hydrolase</keyword>
<evidence type="ECO:0000256" key="3">
    <source>
        <dbReference type="ARBA" id="ARBA00004818"/>
    </source>
</evidence>
<proteinExistence type="inferred from homology"/>
<evidence type="ECO:0000313" key="11">
    <source>
        <dbReference type="EMBL" id="EAQ14259.1"/>
    </source>
</evidence>
<comment type="similarity">
    <text evidence="4 10">Belongs to the HAD-like hydrolase superfamily. CbbY/CbbZ/Gph/YieH family.</text>
</comment>
<name>A3VBC6_9RHOB</name>
<feature type="binding site" evidence="10">
    <location>
        <position position="7"/>
    </location>
    <ligand>
        <name>Mg(2+)</name>
        <dbReference type="ChEBI" id="CHEBI:18420"/>
    </ligand>
</feature>
<evidence type="ECO:0000256" key="1">
    <source>
        <dbReference type="ARBA" id="ARBA00000830"/>
    </source>
</evidence>
<evidence type="ECO:0000256" key="8">
    <source>
        <dbReference type="ARBA" id="ARBA00022842"/>
    </source>
</evidence>
<feature type="active site" description="Nucleophile" evidence="10">
    <location>
        <position position="7"/>
    </location>
</feature>
<organism evidence="11 12">
    <name type="scientific">Maritimibacter alkaliphilus HTCC2654</name>
    <dbReference type="NCBI Taxonomy" id="314271"/>
    <lineage>
        <taxon>Bacteria</taxon>
        <taxon>Pseudomonadati</taxon>
        <taxon>Pseudomonadota</taxon>
        <taxon>Alphaproteobacteria</taxon>
        <taxon>Rhodobacterales</taxon>
        <taxon>Roseobacteraceae</taxon>
        <taxon>Maritimibacter</taxon>
    </lineage>
</organism>
<dbReference type="AlphaFoldDB" id="A3VBC6"/>
<protein>
    <recommendedName>
        <fullName evidence="5 10">Phosphoglycolate phosphatase</fullName>
        <shortName evidence="10">PGP</shortName>
        <shortName evidence="10">PGPase</shortName>
        <ecNumber evidence="5 10">3.1.3.18</ecNumber>
    </recommendedName>
</protein>
<keyword evidence="8 10" id="KW-0460">Magnesium</keyword>
<dbReference type="InterPro" id="IPR023198">
    <property type="entry name" value="PGP-like_dom2"/>
</dbReference>
<gene>
    <name evidence="11" type="ORF">RB2654_16356</name>
</gene>
<evidence type="ECO:0000256" key="6">
    <source>
        <dbReference type="ARBA" id="ARBA00022723"/>
    </source>
</evidence>
<dbReference type="Pfam" id="PF13419">
    <property type="entry name" value="HAD_2"/>
    <property type="match status" value="1"/>
</dbReference>
<keyword evidence="12" id="KW-1185">Reference proteome</keyword>